<evidence type="ECO:0000256" key="8">
    <source>
        <dbReference type="ARBA" id="ARBA00023027"/>
    </source>
</evidence>
<dbReference type="CDD" id="cd02165">
    <property type="entry name" value="NMNAT"/>
    <property type="match status" value="1"/>
</dbReference>
<dbReference type="Gene3D" id="3.40.50.620">
    <property type="entry name" value="HUPs"/>
    <property type="match status" value="1"/>
</dbReference>
<dbReference type="Pfam" id="PF01467">
    <property type="entry name" value="CTP_transf_like"/>
    <property type="match status" value="1"/>
</dbReference>
<dbReference type="SUPFAM" id="SSF81301">
    <property type="entry name" value="Nucleotidyltransferase"/>
    <property type="match status" value="1"/>
</dbReference>
<dbReference type="InterPro" id="IPR014729">
    <property type="entry name" value="Rossmann-like_a/b/a_fold"/>
</dbReference>
<keyword evidence="7" id="KW-0067">ATP-binding</keyword>
<keyword evidence="3" id="KW-0662">Pyridine nucleotide biosynthesis</keyword>
<gene>
    <name evidence="10" type="ORF">MNB_SV-4-522</name>
</gene>
<keyword evidence="5 10" id="KW-0548">Nucleotidyltransferase</keyword>
<dbReference type="Pfam" id="PF02410">
    <property type="entry name" value="RsfS"/>
    <property type="match status" value="1"/>
</dbReference>
<organism evidence="10">
    <name type="scientific">hydrothermal vent metagenome</name>
    <dbReference type="NCBI Taxonomy" id="652676"/>
    <lineage>
        <taxon>unclassified sequences</taxon>
        <taxon>metagenomes</taxon>
        <taxon>ecological metagenomes</taxon>
    </lineage>
</organism>
<evidence type="ECO:0000256" key="1">
    <source>
        <dbReference type="ARBA" id="ARBA00004790"/>
    </source>
</evidence>
<dbReference type="Gene3D" id="3.30.460.10">
    <property type="entry name" value="Beta Polymerase, domain 2"/>
    <property type="match status" value="1"/>
</dbReference>
<evidence type="ECO:0000256" key="3">
    <source>
        <dbReference type="ARBA" id="ARBA00022642"/>
    </source>
</evidence>
<dbReference type="NCBIfam" id="TIGR00090">
    <property type="entry name" value="rsfS_iojap_ybeB"/>
    <property type="match status" value="1"/>
</dbReference>
<dbReference type="SUPFAM" id="SSF52374">
    <property type="entry name" value="Nucleotidylyl transferase"/>
    <property type="match status" value="1"/>
</dbReference>
<dbReference type="EMBL" id="FPIB01000026">
    <property type="protein sequence ID" value="SFV90968.1"/>
    <property type="molecule type" value="Genomic_DNA"/>
</dbReference>
<accession>A0A1W1EAL4</accession>
<dbReference type="EC" id="2.7.7.18" evidence="10"/>
<evidence type="ECO:0000256" key="6">
    <source>
        <dbReference type="ARBA" id="ARBA00022741"/>
    </source>
</evidence>
<evidence type="ECO:0000313" key="10">
    <source>
        <dbReference type="EMBL" id="SFV90968.1"/>
    </source>
</evidence>
<evidence type="ECO:0000256" key="4">
    <source>
        <dbReference type="ARBA" id="ARBA00022679"/>
    </source>
</evidence>
<dbReference type="PANTHER" id="PTHR39321:SF3">
    <property type="entry name" value="PHOSPHOPANTETHEINE ADENYLYLTRANSFERASE"/>
    <property type="match status" value="1"/>
</dbReference>
<dbReference type="HAMAP" id="MF_00244">
    <property type="entry name" value="NaMN_adenylyltr"/>
    <property type="match status" value="1"/>
</dbReference>
<dbReference type="NCBIfam" id="TIGR00482">
    <property type="entry name" value="nicotinate (nicotinamide) nucleotide adenylyltransferase"/>
    <property type="match status" value="1"/>
</dbReference>
<sequence length="302" mass="34386">MVNSPGRKAAIFGGSFDPPHAGHQQIVQAALFRLDIDTLIVLPTYLNPFKSSCLADASQRLAWCQQLFGDIPGVLVSDFEIQQGRSVTTAESLRHFQQTWDVRYLVIGADNLSTLTKWHDFAWLNSQITWAIATRPGFSMQTKILRSWVKLKVDIPVSSSQIRCKKDVTHVDTTIKNDVKKILKGNHNMSIDERIDQIVTVLDEKKAEEIEVFNLDDADYIADRVVIANSLNLKHTQALFDQLKEVLKPKGETFLHADMSDEWIVADLGDILVHIMIPEYRQRYSLEAFLSELIANQRQREQ</sequence>
<protein>
    <submittedName>
        <fullName evidence="10">Nicotinate-nucleotide adenylyltransferase</fullName>
        <ecNumber evidence="10">2.7.7.18</ecNumber>
    </submittedName>
</protein>
<evidence type="ECO:0000256" key="7">
    <source>
        <dbReference type="ARBA" id="ARBA00022840"/>
    </source>
</evidence>
<dbReference type="InterPro" id="IPR004394">
    <property type="entry name" value="Iojap/RsfS/C7orf30"/>
</dbReference>
<dbReference type="InterPro" id="IPR005248">
    <property type="entry name" value="NadD/NMNAT"/>
</dbReference>
<keyword evidence="6" id="KW-0547">Nucleotide-binding</keyword>
<comment type="pathway">
    <text evidence="1">Cofactor biosynthesis; NAD(+) biosynthesis.</text>
</comment>
<dbReference type="AlphaFoldDB" id="A0A1W1EAL4"/>
<dbReference type="PANTHER" id="PTHR39321">
    <property type="entry name" value="NICOTINATE-NUCLEOTIDE ADENYLYLTRANSFERASE-RELATED"/>
    <property type="match status" value="1"/>
</dbReference>
<dbReference type="GO" id="GO:0005524">
    <property type="term" value="F:ATP binding"/>
    <property type="evidence" value="ECO:0007669"/>
    <property type="project" value="UniProtKB-KW"/>
</dbReference>
<dbReference type="GO" id="GO:0009435">
    <property type="term" value="P:NAD+ biosynthetic process"/>
    <property type="evidence" value="ECO:0007669"/>
    <property type="project" value="UniProtKB-UniPathway"/>
</dbReference>
<dbReference type="GO" id="GO:0004515">
    <property type="term" value="F:nicotinate-nucleotide adenylyltransferase activity"/>
    <property type="evidence" value="ECO:0007669"/>
    <property type="project" value="UniProtKB-EC"/>
</dbReference>
<comment type="similarity">
    <text evidence="2">Belongs to the Iojap/RsfS family.</text>
</comment>
<dbReference type="HAMAP" id="MF_01477">
    <property type="entry name" value="Iojap_RsfS"/>
    <property type="match status" value="1"/>
</dbReference>
<keyword evidence="8" id="KW-0520">NAD</keyword>
<reference evidence="10" key="1">
    <citation type="submission" date="2016-10" db="EMBL/GenBank/DDBJ databases">
        <authorList>
            <person name="de Groot N.N."/>
        </authorList>
    </citation>
    <scope>NUCLEOTIDE SEQUENCE</scope>
</reference>
<dbReference type="UniPathway" id="UPA00253"/>
<evidence type="ECO:0000256" key="5">
    <source>
        <dbReference type="ARBA" id="ARBA00022695"/>
    </source>
</evidence>
<keyword evidence="4 10" id="KW-0808">Transferase</keyword>
<dbReference type="NCBIfam" id="TIGR00125">
    <property type="entry name" value="cyt_tran_rel"/>
    <property type="match status" value="1"/>
</dbReference>
<dbReference type="InterPro" id="IPR004821">
    <property type="entry name" value="Cyt_trans-like"/>
</dbReference>
<name>A0A1W1EAL4_9ZZZZ</name>
<evidence type="ECO:0000259" key="9">
    <source>
        <dbReference type="Pfam" id="PF01467"/>
    </source>
</evidence>
<proteinExistence type="inferred from homology"/>
<feature type="domain" description="Cytidyltransferase-like" evidence="9">
    <location>
        <begin position="11"/>
        <end position="164"/>
    </location>
</feature>
<dbReference type="InterPro" id="IPR043519">
    <property type="entry name" value="NT_sf"/>
</dbReference>
<evidence type="ECO:0000256" key="2">
    <source>
        <dbReference type="ARBA" id="ARBA00010574"/>
    </source>
</evidence>